<evidence type="ECO:0000256" key="8">
    <source>
        <dbReference type="PIRNR" id="PIRNR000194"/>
    </source>
</evidence>
<dbReference type="GO" id="GO:0006730">
    <property type="term" value="P:one-carbon metabolic process"/>
    <property type="evidence" value="ECO:0007669"/>
    <property type="project" value="UniProtKB-KW"/>
</dbReference>
<dbReference type="GO" id="GO:0046655">
    <property type="term" value="P:folic acid metabolic process"/>
    <property type="evidence" value="ECO:0007669"/>
    <property type="project" value="TreeGrafter"/>
</dbReference>
<dbReference type="EC" id="1.5.1.3" evidence="3 8"/>
<dbReference type="Proteomes" id="UP000250086">
    <property type="component" value="Unassembled WGS sequence"/>
</dbReference>
<dbReference type="InterPro" id="IPR024072">
    <property type="entry name" value="DHFR-like_dom_sf"/>
</dbReference>
<organism evidence="11 12">
    <name type="scientific">Anaerobiospirillum thomasii</name>
    <dbReference type="NCBI Taxonomy" id="179995"/>
    <lineage>
        <taxon>Bacteria</taxon>
        <taxon>Pseudomonadati</taxon>
        <taxon>Pseudomonadota</taxon>
        <taxon>Gammaproteobacteria</taxon>
        <taxon>Aeromonadales</taxon>
        <taxon>Succinivibrionaceae</taxon>
        <taxon>Anaerobiospirillum</taxon>
    </lineage>
</organism>
<evidence type="ECO:0000313" key="11">
    <source>
        <dbReference type="EMBL" id="SPT69331.1"/>
    </source>
</evidence>
<evidence type="ECO:0000256" key="9">
    <source>
        <dbReference type="RuleBase" id="RU004474"/>
    </source>
</evidence>
<dbReference type="PRINTS" id="PR00070">
    <property type="entry name" value="DHFR"/>
</dbReference>
<dbReference type="Gene3D" id="3.40.430.10">
    <property type="entry name" value="Dihydrofolate Reductase, subunit A"/>
    <property type="match status" value="1"/>
</dbReference>
<evidence type="ECO:0000259" key="10">
    <source>
        <dbReference type="PROSITE" id="PS51330"/>
    </source>
</evidence>
<dbReference type="CDD" id="cd00209">
    <property type="entry name" value="DHFR"/>
    <property type="match status" value="1"/>
</dbReference>
<dbReference type="PANTHER" id="PTHR48069:SF3">
    <property type="entry name" value="DIHYDROFOLATE REDUCTASE"/>
    <property type="match status" value="1"/>
</dbReference>
<name>A0A2X0WV14_9GAMM</name>
<dbReference type="Pfam" id="PF00186">
    <property type="entry name" value="DHFR_1"/>
    <property type="match status" value="1"/>
</dbReference>
<dbReference type="InterPro" id="IPR017925">
    <property type="entry name" value="DHFR_CS"/>
</dbReference>
<dbReference type="SUPFAM" id="SSF53597">
    <property type="entry name" value="Dihydrofolate reductase-like"/>
    <property type="match status" value="1"/>
</dbReference>
<evidence type="ECO:0000256" key="5">
    <source>
        <dbReference type="ARBA" id="ARBA00022857"/>
    </source>
</evidence>
<dbReference type="PANTHER" id="PTHR48069">
    <property type="entry name" value="DIHYDROFOLATE REDUCTASE"/>
    <property type="match status" value="1"/>
</dbReference>
<dbReference type="InterPro" id="IPR001796">
    <property type="entry name" value="DHFR_dom"/>
</dbReference>
<dbReference type="GO" id="GO:0005829">
    <property type="term" value="C:cytosol"/>
    <property type="evidence" value="ECO:0007669"/>
    <property type="project" value="TreeGrafter"/>
</dbReference>
<keyword evidence="5 8" id="KW-0521">NADP</keyword>
<dbReference type="GO" id="GO:0050661">
    <property type="term" value="F:NADP binding"/>
    <property type="evidence" value="ECO:0007669"/>
    <property type="project" value="InterPro"/>
</dbReference>
<feature type="domain" description="DHFR" evidence="10">
    <location>
        <begin position="3"/>
        <end position="162"/>
    </location>
</feature>
<comment type="catalytic activity">
    <reaction evidence="8">
        <text>(6S)-5,6,7,8-tetrahydrofolate + NADP(+) = 7,8-dihydrofolate + NADPH + H(+)</text>
        <dbReference type="Rhea" id="RHEA:15009"/>
        <dbReference type="ChEBI" id="CHEBI:15378"/>
        <dbReference type="ChEBI" id="CHEBI:57451"/>
        <dbReference type="ChEBI" id="CHEBI:57453"/>
        <dbReference type="ChEBI" id="CHEBI:57783"/>
        <dbReference type="ChEBI" id="CHEBI:58349"/>
        <dbReference type="EC" id="1.5.1.3"/>
    </reaction>
</comment>
<gene>
    <name evidence="11" type="primary">dhfrIII</name>
    <name evidence="11" type="ORF">NCTC13093_00698</name>
</gene>
<protein>
    <recommendedName>
        <fullName evidence="3 8">Dihydrofolate reductase</fullName>
        <ecNumber evidence="3 8">1.5.1.3</ecNumber>
    </recommendedName>
</protein>
<proteinExistence type="inferred from homology"/>
<evidence type="ECO:0000256" key="6">
    <source>
        <dbReference type="ARBA" id="ARBA00023002"/>
    </source>
</evidence>
<keyword evidence="12" id="KW-1185">Reference proteome</keyword>
<dbReference type="GO" id="GO:0046654">
    <property type="term" value="P:tetrahydrofolate biosynthetic process"/>
    <property type="evidence" value="ECO:0007669"/>
    <property type="project" value="UniProtKB-UniPathway"/>
</dbReference>
<keyword evidence="6 8" id="KW-0560">Oxidoreductase</keyword>
<comment type="similarity">
    <text evidence="2 8 9">Belongs to the dihydrofolate reductase family.</text>
</comment>
<dbReference type="GO" id="GO:0004146">
    <property type="term" value="F:dihydrofolate reductase activity"/>
    <property type="evidence" value="ECO:0007669"/>
    <property type="project" value="UniProtKB-EC"/>
</dbReference>
<evidence type="ECO:0000256" key="1">
    <source>
        <dbReference type="ARBA" id="ARBA00004903"/>
    </source>
</evidence>
<accession>A0A2X0WV14</accession>
<evidence type="ECO:0000313" key="12">
    <source>
        <dbReference type="Proteomes" id="UP000250086"/>
    </source>
</evidence>
<dbReference type="EMBL" id="UAPV01000001">
    <property type="protein sequence ID" value="SPT69331.1"/>
    <property type="molecule type" value="Genomic_DNA"/>
</dbReference>
<comment type="function">
    <text evidence="7 8">Key enzyme in folate metabolism. Catalyzes an essential reaction for de novo glycine and purine synthesis, and for DNA precursor synthesis.</text>
</comment>
<dbReference type="RefSeq" id="WP_113743514.1">
    <property type="nucleotide sequence ID" value="NZ_UAPV01000001.1"/>
</dbReference>
<dbReference type="PROSITE" id="PS51330">
    <property type="entry name" value="DHFR_2"/>
    <property type="match status" value="1"/>
</dbReference>
<dbReference type="PROSITE" id="PS00075">
    <property type="entry name" value="DHFR_1"/>
    <property type="match status" value="1"/>
</dbReference>
<comment type="pathway">
    <text evidence="1 8">Cofactor biosynthesis; tetrahydrofolate biosynthesis; 5,6,7,8-tetrahydrofolate from 7,8-dihydrofolate: step 1/1.</text>
</comment>
<dbReference type="GO" id="GO:0046452">
    <property type="term" value="P:dihydrofolate metabolic process"/>
    <property type="evidence" value="ECO:0007669"/>
    <property type="project" value="TreeGrafter"/>
</dbReference>
<dbReference type="AlphaFoldDB" id="A0A2X0WV14"/>
<dbReference type="PIRSF" id="PIRSF000194">
    <property type="entry name" value="DHFR"/>
    <property type="match status" value="1"/>
</dbReference>
<evidence type="ECO:0000256" key="7">
    <source>
        <dbReference type="ARBA" id="ARBA00025067"/>
    </source>
</evidence>
<keyword evidence="4 8" id="KW-0554">One-carbon metabolism</keyword>
<evidence type="ECO:0000256" key="2">
    <source>
        <dbReference type="ARBA" id="ARBA00009539"/>
    </source>
</evidence>
<evidence type="ECO:0000256" key="3">
    <source>
        <dbReference type="ARBA" id="ARBA00012856"/>
    </source>
</evidence>
<sequence>MPSVEIVVAIARNFVIGKDKKIPWHLSDDLKHFKAVTVPHPIVMGRRTFESVGRVLPQRENVVVTRAADLGVHDEHLHLVPSLQAAIELFKDSEKIMITGGFALYKEALALTDVIHLTRINRDFEGDTFFPDFSHLNFRLENKTEHFAPDLECSYSFETWVR</sequence>
<dbReference type="UniPathway" id="UPA00077">
    <property type="reaction ID" value="UER00158"/>
</dbReference>
<dbReference type="InterPro" id="IPR012259">
    <property type="entry name" value="DHFR"/>
</dbReference>
<evidence type="ECO:0000256" key="4">
    <source>
        <dbReference type="ARBA" id="ARBA00022563"/>
    </source>
</evidence>
<reference evidence="11 12" key="1">
    <citation type="submission" date="2018-06" db="EMBL/GenBank/DDBJ databases">
        <authorList>
            <consortium name="Pathogen Informatics"/>
            <person name="Doyle S."/>
        </authorList>
    </citation>
    <scope>NUCLEOTIDE SEQUENCE [LARGE SCALE GENOMIC DNA]</scope>
    <source>
        <strain evidence="11 12">NCTC13093</strain>
    </source>
</reference>